<dbReference type="PRINTS" id="PR00196">
    <property type="entry name" value="ANNEXIN"/>
</dbReference>
<evidence type="ECO:0000256" key="4">
    <source>
        <dbReference type="SAM" id="MobiDB-lite"/>
    </source>
</evidence>
<dbReference type="GO" id="GO:0005509">
    <property type="term" value="F:calcium ion binding"/>
    <property type="evidence" value="ECO:0007669"/>
    <property type="project" value="InterPro"/>
</dbReference>
<feature type="compositionally biased region" description="Low complexity" evidence="4">
    <location>
        <begin position="140"/>
        <end position="158"/>
    </location>
</feature>
<evidence type="ECO:0008006" key="7">
    <source>
        <dbReference type="Google" id="ProtNLM"/>
    </source>
</evidence>
<evidence type="ECO:0000256" key="3">
    <source>
        <dbReference type="ARBA" id="ARBA00023216"/>
    </source>
</evidence>
<evidence type="ECO:0000256" key="2">
    <source>
        <dbReference type="ARBA" id="ARBA00022737"/>
    </source>
</evidence>
<comment type="similarity">
    <text evidence="1">Belongs to the annexin family.</text>
</comment>
<dbReference type="Proteomes" id="UP001365542">
    <property type="component" value="Unassembled WGS sequence"/>
</dbReference>
<dbReference type="AlphaFoldDB" id="A0AAV9X877"/>
<evidence type="ECO:0000313" key="6">
    <source>
        <dbReference type="Proteomes" id="UP001365542"/>
    </source>
</evidence>
<proteinExistence type="inferred from homology"/>
<dbReference type="PANTHER" id="PTHR10502:SF102">
    <property type="entry name" value="ANNEXIN B11"/>
    <property type="match status" value="1"/>
</dbReference>
<dbReference type="SUPFAM" id="SSF47874">
    <property type="entry name" value="Annexin"/>
    <property type="match status" value="1"/>
</dbReference>
<feature type="region of interest" description="Disordered" evidence="4">
    <location>
        <begin position="1"/>
        <end position="204"/>
    </location>
</feature>
<organism evidence="5 6">
    <name type="scientific">Orbilia ellipsospora</name>
    <dbReference type="NCBI Taxonomy" id="2528407"/>
    <lineage>
        <taxon>Eukaryota</taxon>
        <taxon>Fungi</taxon>
        <taxon>Dikarya</taxon>
        <taxon>Ascomycota</taxon>
        <taxon>Pezizomycotina</taxon>
        <taxon>Orbiliomycetes</taxon>
        <taxon>Orbiliales</taxon>
        <taxon>Orbiliaceae</taxon>
        <taxon>Orbilia</taxon>
    </lineage>
</organism>
<dbReference type="InterPro" id="IPR037104">
    <property type="entry name" value="Annexin_sf"/>
</dbReference>
<feature type="compositionally biased region" description="Pro residues" evidence="4">
    <location>
        <begin position="34"/>
        <end position="47"/>
    </location>
</feature>
<dbReference type="GO" id="GO:0012506">
    <property type="term" value="C:vesicle membrane"/>
    <property type="evidence" value="ECO:0007669"/>
    <property type="project" value="TreeGrafter"/>
</dbReference>
<dbReference type="InterPro" id="IPR018502">
    <property type="entry name" value="Annexin_repeat"/>
</dbReference>
<evidence type="ECO:0000256" key="1">
    <source>
        <dbReference type="ARBA" id="ARBA00007831"/>
    </source>
</evidence>
<keyword evidence="2" id="KW-0677">Repeat</keyword>
<dbReference type="GO" id="GO:0005544">
    <property type="term" value="F:calcium-dependent phospholipid binding"/>
    <property type="evidence" value="ECO:0007669"/>
    <property type="project" value="InterPro"/>
</dbReference>
<keyword evidence="3" id="KW-0041">Annexin</keyword>
<feature type="compositionally biased region" description="Pro residues" evidence="4">
    <location>
        <begin position="127"/>
        <end position="139"/>
    </location>
</feature>
<evidence type="ECO:0000313" key="5">
    <source>
        <dbReference type="EMBL" id="KAK6538265.1"/>
    </source>
</evidence>
<sequence length="524" mass="57576">MSYQQYPGGYGQPPPPNQFGGGGYQQPNFGAPQGYPPQGPPQGPQNYPPQQQQGGAAGSYYNPQSQPPPQGAPYGGQQGFPGPSGYPPQQNYNDRGQYQPPPPQMGGQYPPGPNAYPQGPGPSGYGAPPPNQYQQPPPQNYGGAPPYSAPSPYGGAPPYGAPPPQPYGNQYPQQQSYQPQFPGAHMGGHPDGPSPGYEDPPQSNAMEYRKQADALRVAMKGFGTDESELIRVIAKLQTPYGVHSVQKAFNERHGRDLLKDVKSETSGRFKDALIAVLRGPLLEEVYAVHDAIHRPGTTESVLNDVLLCRSPPDLDAIKKTYQRTFSRDLESDVRGDLSMKTENMFAFALQNRRALESYPVDIAQSEKDAYNIHLAMEGVGTTGTVTGGVFGGTHQETVYSTILSRNDAQIGAMVQSYERMYGRKLEHSIEKKFSGHMQQALLYAVRGGTNKARRDAMLLEDAMKGIGTKDDLLIHRIVKYRWNKAYFENVKKAYYELYKKNLDERVHGETSGDYRRFLVALILG</sequence>
<reference evidence="5 6" key="1">
    <citation type="submission" date="2019-10" db="EMBL/GenBank/DDBJ databases">
        <authorList>
            <person name="Palmer J.M."/>
        </authorList>
    </citation>
    <scope>NUCLEOTIDE SEQUENCE [LARGE SCALE GENOMIC DNA]</scope>
    <source>
        <strain evidence="5 6">TWF694</strain>
    </source>
</reference>
<dbReference type="PANTHER" id="PTHR10502">
    <property type="entry name" value="ANNEXIN"/>
    <property type="match status" value="1"/>
</dbReference>
<keyword evidence="6" id="KW-1185">Reference proteome</keyword>
<feature type="compositionally biased region" description="Pro residues" evidence="4">
    <location>
        <begin position="99"/>
        <end position="114"/>
    </location>
</feature>
<dbReference type="GO" id="GO:0005737">
    <property type="term" value="C:cytoplasm"/>
    <property type="evidence" value="ECO:0007669"/>
    <property type="project" value="TreeGrafter"/>
</dbReference>
<dbReference type="GO" id="GO:0005886">
    <property type="term" value="C:plasma membrane"/>
    <property type="evidence" value="ECO:0007669"/>
    <property type="project" value="TreeGrafter"/>
</dbReference>
<dbReference type="PROSITE" id="PS51897">
    <property type="entry name" value="ANNEXIN_2"/>
    <property type="match status" value="3"/>
</dbReference>
<feature type="compositionally biased region" description="Low complexity" evidence="4">
    <location>
        <begin position="80"/>
        <end position="90"/>
    </location>
</feature>
<dbReference type="SMART" id="SM00335">
    <property type="entry name" value="ANX"/>
    <property type="match status" value="4"/>
</dbReference>
<gene>
    <name evidence="5" type="ORF">TWF694_011144</name>
</gene>
<dbReference type="Pfam" id="PF00191">
    <property type="entry name" value="Annexin"/>
    <property type="match status" value="4"/>
</dbReference>
<feature type="compositionally biased region" description="Low complexity" evidence="4">
    <location>
        <begin position="167"/>
        <end position="184"/>
    </location>
</feature>
<dbReference type="GO" id="GO:0001786">
    <property type="term" value="F:phosphatidylserine binding"/>
    <property type="evidence" value="ECO:0007669"/>
    <property type="project" value="TreeGrafter"/>
</dbReference>
<protein>
    <recommendedName>
        <fullName evidence="7">Annexin</fullName>
    </recommendedName>
</protein>
<dbReference type="EMBL" id="JAVHJO010000008">
    <property type="protein sequence ID" value="KAK6538265.1"/>
    <property type="molecule type" value="Genomic_DNA"/>
</dbReference>
<dbReference type="InterPro" id="IPR001464">
    <property type="entry name" value="Annexin"/>
</dbReference>
<comment type="caution">
    <text evidence="5">The sequence shown here is derived from an EMBL/GenBank/DDBJ whole genome shotgun (WGS) entry which is preliminary data.</text>
</comment>
<name>A0AAV9X877_9PEZI</name>
<dbReference type="Gene3D" id="1.10.220.10">
    <property type="entry name" value="Annexin"/>
    <property type="match status" value="4"/>
</dbReference>
<dbReference type="GO" id="GO:0005634">
    <property type="term" value="C:nucleus"/>
    <property type="evidence" value="ECO:0007669"/>
    <property type="project" value="TreeGrafter"/>
</dbReference>
<accession>A0AAV9X877</accession>